<evidence type="ECO:0000259" key="2">
    <source>
        <dbReference type="Pfam" id="PF16927"/>
    </source>
</evidence>
<dbReference type="GeneID" id="300395475"/>
<feature type="transmembrane region" description="Helical" evidence="1">
    <location>
        <begin position="61"/>
        <end position="81"/>
    </location>
</feature>
<dbReference type="EMBL" id="BAAADN010000090">
    <property type="protein sequence ID" value="GAA0477796.1"/>
    <property type="molecule type" value="Genomic_DNA"/>
</dbReference>
<protein>
    <recommendedName>
        <fullName evidence="2">Histidine kinase N-terminal 7TM region domain-containing protein</fullName>
    </recommendedName>
</protein>
<organism evidence="3 4">
    <name type="scientific">Halococcus dombrowskii</name>
    <dbReference type="NCBI Taxonomy" id="179637"/>
    <lineage>
        <taxon>Archaea</taxon>
        <taxon>Methanobacteriati</taxon>
        <taxon>Methanobacteriota</taxon>
        <taxon>Stenosarchaea group</taxon>
        <taxon>Halobacteria</taxon>
        <taxon>Halobacteriales</taxon>
        <taxon>Halococcaceae</taxon>
        <taxon>Halococcus</taxon>
    </lineage>
</organism>
<comment type="caution">
    <text evidence="3">The sequence shown here is derived from an EMBL/GenBank/DDBJ whole genome shotgun (WGS) entry which is preliminary data.</text>
</comment>
<accession>A0AAV3SL79</accession>
<keyword evidence="1" id="KW-0472">Membrane</keyword>
<evidence type="ECO:0000256" key="1">
    <source>
        <dbReference type="SAM" id="Phobius"/>
    </source>
</evidence>
<name>A0AAV3SL79_HALDO</name>
<dbReference type="Proteomes" id="UP001500962">
    <property type="component" value="Unassembled WGS sequence"/>
</dbReference>
<evidence type="ECO:0000313" key="4">
    <source>
        <dbReference type="Proteomes" id="UP001500962"/>
    </source>
</evidence>
<feature type="domain" description="Histidine kinase N-terminal 7TM region" evidence="2">
    <location>
        <begin position="12"/>
        <end position="99"/>
    </location>
</feature>
<dbReference type="InterPro" id="IPR031621">
    <property type="entry name" value="HisKA_7TM"/>
</dbReference>
<feature type="transmembrane region" description="Helical" evidence="1">
    <location>
        <begin position="6"/>
        <end position="26"/>
    </location>
</feature>
<evidence type="ECO:0000313" key="3">
    <source>
        <dbReference type="EMBL" id="GAA0477796.1"/>
    </source>
</evidence>
<keyword evidence="1" id="KW-0812">Transmembrane</keyword>
<dbReference type="Pfam" id="PF16927">
    <property type="entry name" value="HisKA_7TM"/>
    <property type="match status" value="1"/>
</dbReference>
<dbReference type="AlphaFoldDB" id="A0AAV3SL79"/>
<reference evidence="3" key="2">
    <citation type="submission" date="2023-12" db="EMBL/GenBank/DDBJ databases">
        <authorList>
            <person name="Sun Q."/>
            <person name="Inoue M."/>
        </authorList>
    </citation>
    <scope>NUCLEOTIDE SEQUENCE</scope>
    <source>
        <strain evidence="3">JCM 12289</strain>
    </source>
</reference>
<dbReference type="RefSeq" id="WP_425311091.1">
    <property type="nucleotide sequence ID" value="NZ_BAAADN010000090.1"/>
</dbReference>
<keyword evidence="1" id="KW-1133">Transmembrane helix</keyword>
<feature type="transmembrane region" description="Helical" evidence="1">
    <location>
        <begin position="33"/>
        <end position="49"/>
    </location>
</feature>
<reference evidence="3" key="1">
    <citation type="journal article" date="2014" name="Int. J. Syst. Evol. Microbiol.">
        <title>Complete genome sequence of Corynebacterium casei LMG S-19264T (=DSM 44701T), isolated from a smear-ripened cheese.</title>
        <authorList>
            <consortium name="US DOE Joint Genome Institute (JGI-PGF)"/>
            <person name="Walter F."/>
            <person name="Albersmeier A."/>
            <person name="Kalinowski J."/>
            <person name="Ruckert C."/>
        </authorList>
    </citation>
    <scope>NUCLEOTIDE SEQUENCE</scope>
    <source>
        <strain evidence="3">JCM 12289</strain>
    </source>
</reference>
<sequence>MDQWVLPAYTFAAGVGSAVGIALTTYHDHKESAFMFGIFSLSLAVWAASNAGRMLAQNFGSMLLFTQLSYIGVLTAPIAWFERVIESVSCREHLAARIVSSFVVGDCDDHSKA</sequence>
<proteinExistence type="predicted"/>
<gene>
    <name evidence="3" type="ORF">GCM10008985_37690</name>
</gene>